<keyword evidence="1" id="KW-0862">Zinc</keyword>
<dbReference type="OrthoDB" id="10257263at2759"/>
<dbReference type="Proteomes" id="UP000000724">
    <property type="component" value="Contig Pc00c16"/>
</dbReference>
<dbReference type="GO" id="GO:0005975">
    <property type="term" value="P:carbohydrate metabolic process"/>
    <property type="evidence" value="ECO:0007669"/>
    <property type="project" value="InterPro"/>
</dbReference>
<sequence>MAERPQYFENTLTPLSINTTTLFESLEKLRIAVHNGAELIQENTPLPETWGPNGIFRAFPGISKSSPTSQPHNHLTTRLGIALAFLRLDYQSSVLEDPKAASLDYRRYALQRIPSSLPDTPLLVSRLSPIGSSSPVTAVTLRVLGSLAKNNWQDSANVSIAKEDIACLHEAMQWALKNEPLVTHDDRKMGGDEMLFGRAGLLWVLLNVRAHNFTQETQELLSPVLEAIPELIRVIVDAGRQGSKEYTEKNGAQDAHPLMYAWMEGHYCFGAVHGITGILTILLSCKPEELTDYLPVIGGTITALCKLSGATNGHLPMTLPPYSSSQRSSELVQLCHGSPGLLILLGAALKNESLTRAHWDPSWDQAIYMGTQRVWEEGLLSKGGSLCHGVTGNAWAWLLLHDCFEYHSDTLNDTRTACLQRNKISTLPNAEMSQELTSDFFLSRALAFMLHARETKPYNTSPTSSDKDYRMPDEPYSLFEGLAGNVCAWADTCALLQARLRKIDLVERGAWATSGSSQDSAFQDAFHRQLGFPALGGNGAMGLF</sequence>
<dbReference type="GO" id="GO:0046872">
    <property type="term" value="F:metal ion binding"/>
    <property type="evidence" value="ECO:0007669"/>
    <property type="project" value="UniProtKB-KW"/>
</dbReference>
<dbReference type="InterPro" id="IPR012341">
    <property type="entry name" value="6hp_glycosidase-like_sf"/>
</dbReference>
<dbReference type="Gene3D" id="1.50.10.10">
    <property type="match status" value="1"/>
</dbReference>
<dbReference type="PANTHER" id="PTHR12736">
    <property type="entry name" value="LANC-LIKE PROTEIN"/>
    <property type="match status" value="1"/>
</dbReference>
<dbReference type="InterPro" id="IPR007822">
    <property type="entry name" value="LANC-like"/>
</dbReference>
<protein>
    <submittedName>
        <fullName evidence="2">Pc16g10200 protein</fullName>
    </submittedName>
</protein>
<organism evidence="2 3">
    <name type="scientific">Penicillium rubens (strain ATCC 28089 / DSM 1075 / NRRL 1951 / Wisconsin 54-1255)</name>
    <name type="common">Penicillium chrysogenum</name>
    <dbReference type="NCBI Taxonomy" id="500485"/>
    <lineage>
        <taxon>Eukaryota</taxon>
        <taxon>Fungi</taxon>
        <taxon>Dikarya</taxon>
        <taxon>Ascomycota</taxon>
        <taxon>Pezizomycotina</taxon>
        <taxon>Eurotiomycetes</taxon>
        <taxon>Eurotiomycetidae</taxon>
        <taxon>Eurotiales</taxon>
        <taxon>Aspergillaceae</taxon>
        <taxon>Penicillium</taxon>
        <taxon>Penicillium chrysogenum species complex</taxon>
    </lineage>
</organism>
<dbReference type="HOGENOM" id="CLU_1321271_0_0_1"/>
<dbReference type="PANTHER" id="PTHR12736:SF7">
    <property type="entry name" value="LANC-LIKE PROTEIN 3"/>
    <property type="match status" value="1"/>
</dbReference>
<reference evidence="2 3" key="1">
    <citation type="journal article" date="2008" name="Nat. Biotechnol.">
        <title>Genome sequencing and analysis of the filamentous fungus Penicillium chrysogenum.</title>
        <authorList>
            <person name="van den Berg M.A."/>
            <person name="Albang R."/>
            <person name="Albermann K."/>
            <person name="Badger J.H."/>
            <person name="Daran J.-M."/>
            <person name="Driessen A.J.M."/>
            <person name="Garcia-Estrada C."/>
            <person name="Fedorova N.D."/>
            <person name="Harris D.M."/>
            <person name="Heijne W.H.M."/>
            <person name="Joardar V.S."/>
            <person name="Kiel J.A.K.W."/>
            <person name="Kovalchuk A."/>
            <person name="Martin J.F."/>
            <person name="Nierman W.C."/>
            <person name="Nijland J.G."/>
            <person name="Pronk J.T."/>
            <person name="Roubos J.A."/>
            <person name="van der Klei I.J."/>
            <person name="van Peij N.N.M.E."/>
            <person name="Veenhuis M."/>
            <person name="von Doehren H."/>
            <person name="Wagner C."/>
            <person name="Wortman J.R."/>
            <person name="Bovenberg R.A.L."/>
        </authorList>
    </citation>
    <scope>NUCLEOTIDE SEQUENCE [LARGE SCALE GENOMIC DNA]</scope>
    <source>
        <strain evidence="3">ATCC 28089 / DSM 1075 / NRRL 1951 / Wisconsin 54-1255</strain>
    </source>
</reference>
<dbReference type="BioCyc" id="PCHR:PC16G10200-MONOMER"/>
<dbReference type="CDD" id="cd04794">
    <property type="entry name" value="euk_LANCL"/>
    <property type="match status" value="1"/>
</dbReference>
<dbReference type="SMART" id="SM01260">
    <property type="entry name" value="LANC_like"/>
    <property type="match status" value="1"/>
</dbReference>
<proteinExistence type="predicted"/>
<keyword evidence="3" id="KW-1185">Reference proteome</keyword>
<dbReference type="GO" id="GO:0031179">
    <property type="term" value="P:peptide modification"/>
    <property type="evidence" value="ECO:0007669"/>
    <property type="project" value="InterPro"/>
</dbReference>
<name>B6H927_PENRW</name>
<dbReference type="PRINTS" id="PR01950">
    <property type="entry name" value="LANCSUPER"/>
</dbReference>
<dbReference type="AlphaFoldDB" id="B6H927"/>
<feature type="binding site" evidence="1">
    <location>
        <position position="388"/>
    </location>
    <ligand>
        <name>Zn(2+)</name>
        <dbReference type="ChEBI" id="CHEBI:29105"/>
    </ligand>
</feature>
<dbReference type="GO" id="GO:0005886">
    <property type="term" value="C:plasma membrane"/>
    <property type="evidence" value="ECO:0007669"/>
    <property type="project" value="TreeGrafter"/>
</dbReference>
<evidence type="ECO:0000256" key="1">
    <source>
        <dbReference type="PIRSR" id="PIRSR607822-1"/>
    </source>
</evidence>
<accession>B6H927</accession>
<dbReference type="EMBL" id="AM920431">
    <property type="protein sequence ID" value="CAP93690.1"/>
    <property type="molecule type" value="Genomic_DNA"/>
</dbReference>
<feature type="binding site" evidence="1">
    <location>
        <position position="387"/>
    </location>
    <ligand>
        <name>Zn(2+)</name>
        <dbReference type="ChEBI" id="CHEBI:29105"/>
    </ligand>
</feature>
<dbReference type="OMA" id="FWQPEWD"/>
<keyword evidence="1" id="KW-0479">Metal-binding</keyword>
<feature type="binding site" evidence="1">
    <location>
        <position position="335"/>
    </location>
    <ligand>
        <name>Zn(2+)</name>
        <dbReference type="ChEBI" id="CHEBI:29105"/>
    </ligand>
</feature>
<evidence type="ECO:0000313" key="3">
    <source>
        <dbReference type="Proteomes" id="UP000000724"/>
    </source>
</evidence>
<dbReference type="SUPFAM" id="SSF158745">
    <property type="entry name" value="LanC-like"/>
    <property type="match status" value="1"/>
</dbReference>
<dbReference type="eggNOG" id="KOG2787">
    <property type="taxonomic scope" value="Eukaryota"/>
</dbReference>
<dbReference type="Pfam" id="PF05147">
    <property type="entry name" value="LANC_like"/>
    <property type="match status" value="1"/>
</dbReference>
<evidence type="ECO:0000313" key="2">
    <source>
        <dbReference type="EMBL" id="CAP93690.1"/>
    </source>
</evidence>
<gene>
    <name evidence="2" type="ORF">Pc16g10200</name>
    <name evidence="2" type="ORF">PCH_Pc16g10200</name>
</gene>